<comment type="subcellular location">
    <subcellularLocation>
        <location evidence="1">Membrane</location>
        <topology evidence="1">Multi-pass membrane protein</topology>
    </subcellularLocation>
</comment>
<evidence type="ECO:0000256" key="1">
    <source>
        <dbReference type="ARBA" id="ARBA00004141"/>
    </source>
</evidence>
<comment type="caution">
    <text evidence="7">The sequence shown here is derived from an EMBL/GenBank/DDBJ whole genome shotgun (WGS) entry which is preliminary data.</text>
</comment>
<name>A0ABP0D2U6_9PEZI</name>
<dbReference type="SUPFAM" id="SSF103473">
    <property type="entry name" value="MFS general substrate transporter"/>
    <property type="match status" value="1"/>
</dbReference>
<organism evidence="7 8">
    <name type="scientific">Sporothrix bragantina</name>
    <dbReference type="NCBI Taxonomy" id="671064"/>
    <lineage>
        <taxon>Eukaryota</taxon>
        <taxon>Fungi</taxon>
        <taxon>Dikarya</taxon>
        <taxon>Ascomycota</taxon>
        <taxon>Pezizomycotina</taxon>
        <taxon>Sordariomycetes</taxon>
        <taxon>Sordariomycetidae</taxon>
        <taxon>Ophiostomatales</taxon>
        <taxon>Ophiostomataceae</taxon>
        <taxon>Sporothrix</taxon>
    </lineage>
</organism>
<dbReference type="PANTHER" id="PTHR23501:SF195">
    <property type="entry name" value="PEP5"/>
    <property type="match status" value="1"/>
</dbReference>
<reference evidence="7 8" key="1">
    <citation type="submission" date="2024-01" db="EMBL/GenBank/DDBJ databases">
        <authorList>
            <person name="Allen C."/>
            <person name="Tagirdzhanova G."/>
        </authorList>
    </citation>
    <scope>NUCLEOTIDE SEQUENCE [LARGE SCALE GENOMIC DNA]</scope>
</reference>
<dbReference type="EMBL" id="CAWUHC010000209">
    <property type="protein sequence ID" value="CAK7237811.1"/>
    <property type="molecule type" value="Genomic_DNA"/>
</dbReference>
<evidence type="ECO:0000313" key="8">
    <source>
        <dbReference type="Proteomes" id="UP001642406"/>
    </source>
</evidence>
<keyword evidence="8" id="KW-1185">Reference proteome</keyword>
<dbReference type="Gene3D" id="1.20.1250.20">
    <property type="entry name" value="MFS general substrate transporter like domains"/>
    <property type="match status" value="1"/>
</dbReference>
<evidence type="ECO:0000256" key="4">
    <source>
        <dbReference type="ARBA" id="ARBA00023136"/>
    </source>
</evidence>
<feature type="transmembrane region" description="Helical" evidence="6">
    <location>
        <begin position="340"/>
        <end position="360"/>
    </location>
</feature>
<dbReference type="PANTHER" id="PTHR23501">
    <property type="entry name" value="MAJOR FACILITATOR SUPERFAMILY"/>
    <property type="match status" value="1"/>
</dbReference>
<accession>A0ABP0D2U6</accession>
<dbReference type="InterPro" id="IPR011701">
    <property type="entry name" value="MFS"/>
</dbReference>
<feature type="transmembrane region" description="Helical" evidence="6">
    <location>
        <begin position="160"/>
        <end position="180"/>
    </location>
</feature>
<keyword evidence="2 6" id="KW-0812">Transmembrane</keyword>
<proteinExistence type="predicted"/>
<keyword evidence="3 6" id="KW-1133">Transmembrane helix</keyword>
<feature type="transmembrane region" description="Helical" evidence="6">
    <location>
        <begin position="265"/>
        <end position="282"/>
    </location>
</feature>
<feature type="transmembrane region" description="Helical" evidence="6">
    <location>
        <begin position="372"/>
        <end position="391"/>
    </location>
</feature>
<sequence>MSSVETAERKVNTSEMERKDNTSEVVDEQVEDSTSAEPDNVETNNYHGLHASAILVTLNTVAIGQAVGGSSQSIWLSQAVAILTTVLSPPCAQAADYWGRKWILVISALFNFAGAMITARCTSMGMAIAGQVICGVGFGSQPLMYAVVSEVVPRRARAAAQASLMCSLAIAGSIGLPVSAYLGQHYNEGFRIYYYITAGIISASGICMALLYNPLPTPLQKTLSTRQKLAQLDWIGYGLLVSGLVLFGMALTWSQNPYSWGDAHILATFILGIILFICLIVYETRFQVTGMFHHGLFQKDWNVAISLWCIFVEGMTLFASNEFFAQEVMTIWEPRPMWASMRFTITFLTQLAASMAVAVYATMTKDIRRPIFVAFFFFMLFNILMATLKVGSTLNTWGYPVFLGIGLSLCLTCLITMAQVSAPPALISIISGLMISTRSLGGSIMLPVCKALLSSRLSANLAPQVAAKVIPLGFSEQDVALFIDGLTANNATMLASIPGATPEVIAAATQGYLEANLLSYRYVWVLAACLAFIAMISAFFLRNPGNALNMHVDAPLEEDSDESPPA</sequence>
<evidence type="ECO:0000256" key="2">
    <source>
        <dbReference type="ARBA" id="ARBA00022692"/>
    </source>
</evidence>
<feature type="transmembrane region" description="Helical" evidence="6">
    <location>
        <begin position="192"/>
        <end position="213"/>
    </location>
</feature>
<dbReference type="InterPro" id="IPR036259">
    <property type="entry name" value="MFS_trans_sf"/>
</dbReference>
<evidence type="ECO:0000313" key="7">
    <source>
        <dbReference type="EMBL" id="CAK7237811.1"/>
    </source>
</evidence>
<feature type="transmembrane region" description="Helical" evidence="6">
    <location>
        <begin position="102"/>
        <end position="119"/>
    </location>
</feature>
<evidence type="ECO:0000256" key="5">
    <source>
        <dbReference type="SAM" id="MobiDB-lite"/>
    </source>
</evidence>
<feature type="transmembrane region" description="Helical" evidence="6">
    <location>
        <begin position="303"/>
        <end position="320"/>
    </location>
</feature>
<dbReference type="Pfam" id="PF07690">
    <property type="entry name" value="MFS_1"/>
    <property type="match status" value="1"/>
</dbReference>
<feature type="transmembrane region" description="Helical" evidence="6">
    <location>
        <begin position="522"/>
        <end position="541"/>
    </location>
</feature>
<evidence type="ECO:0008006" key="9">
    <source>
        <dbReference type="Google" id="ProtNLM"/>
    </source>
</evidence>
<evidence type="ECO:0000256" key="6">
    <source>
        <dbReference type="SAM" id="Phobius"/>
    </source>
</evidence>
<evidence type="ECO:0000256" key="3">
    <source>
        <dbReference type="ARBA" id="ARBA00022989"/>
    </source>
</evidence>
<feature type="transmembrane region" description="Helical" evidence="6">
    <location>
        <begin position="125"/>
        <end position="148"/>
    </location>
</feature>
<feature type="transmembrane region" description="Helical" evidence="6">
    <location>
        <begin position="234"/>
        <end position="253"/>
    </location>
</feature>
<feature type="region of interest" description="Disordered" evidence="5">
    <location>
        <begin position="1"/>
        <end position="42"/>
    </location>
</feature>
<gene>
    <name evidence="7" type="ORF">SBRCBS47491_010157</name>
</gene>
<feature type="compositionally biased region" description="Basic and acidic residues" evidence="5">
    <location>
        <begin position="1"/>
        <end position="22"/>
    </location>
</feature>
<feature type="transmembrane region" description="Helical" evidence="6">
    <location>
        <begin position="425"/>
        <end position="448"/>
    </location>
</feature>
<feature type="transmembrane region" description="Helical" evidence="6">
    <location>
        <begin position="397"/>
        <end position="418"/>
    </location>
</feature>
<keyword evidence="4 6" id="KW-0472">Membrane</keyword>
<dbReference type="Proteomes" id="UP001642406">
    <property type="component" value="Unassembled WGS sequence"/>
</dbReference>
<feature type="compositionally biased region" description="Polar residues" evidence="5">
    <location>
        <begin position="32"/>
        <end position="42"/>
    </location>
</feature>
<protein>
    <recommendedName>
        <fullName evidence="9">Major facilitator superfamily (MFS) profile domain-containing protein</fullName>
    </recommendedName>
</protein>